<organism evidence="3 4">
    <name type="scientific">Intoshia linei</name>
    <dbReference type="NCBI Taxonomy" id="1819745"/>
    <lineage>
        <taxon>Eukaryota</taxon>
        <taxon>Metazoa</taxon>
        <taxon>Spiralia</taxon>
        <taxon>Lophotrochozoa</taxon>
        <taxon>Mesozoa</taxon>
        <taxon>Orthonectida</taxon>
        <taxon>Rhopaluridae</taxon>
        <taxon>Intoshia</taxon>
    </lineage>
</organism>
<dbReference type="Gene3D" id="2.130.10.10">
    <property type="entry name" value="YVTN repeat-like/Quinoprotein amine dehydrogenase"/>
    <property type="match status" value="1"/>
</dbReference>
<evidence type="ECO:0000259" key="1">
    <source>
        <dbReference type="Pfam" id="PF12341"/>
    </source>
</evidence>
<gene>
    <name evidence="3" type="ORF">A3Q56_05828</name>
</gene>
<feature type="domain" description="WDHD1/CFT4 second beta-propeller" evidence="1">
    <location>
        <begin position="391"/>
        <end position="676"/>
    </location>
</feature>
<dbReference type="GO" id="GO:0000278">
    <property type="term" value="P:mitotic cell cycle"/>
    <property type="evidence" value="ECO:0007669"/>
    <property type="project" value="TreeGrafter"/>
</dbReference>
<dbReference type="SMART" id="SM00320">
    <property type="entry name" value="WD40"/>
    <property type="match status" value="4"/>
</dbReference>
<dbReference type="GO" id="GO:0003677">
    <property type="term" value="F:DNA binding"/>
    <property type="evidence" value="ECO:0007669"/>
    <property type="project" value="UniProtKB-KW"/>
</dbReference>
<comment type="caution">
    <text evidence="3">The sequence shown here is derived from an EMBL/GenBank/DDBJ whole genome shotgun (WGS) entry which is preliminary data.</text>
</comment>
<dbReference type="AlphaFoldDB" id="A0A177AWP8"/>
<proteinExistence type="predicted"/>
<name>A0A177AWP8_9BILA</name>
<dbReference type="InterPro" id="IPR036322">
    <property type="entry name" value="WD40_repeat_dom_sf"/>
</dbReference>
<dbReference type="PANTHER" id="PTHR19932:SF10">
    <property type="entry name" value="WD REPEAT AND HMG-BOX DNA-BINDING PROTEIN 1"/>
    <property type="match status" value="1"/>
</dbReference>
<reference evidence="3 4" key="1">
    <citation type="submission" date="2016-04" db="EMBL/GenBank/DDBJ databases">
        <title>The genome of Intoshia linei affirms orthonectids as highly simplified spiralians.</title>
        <authorList>
            <person name="Mikhailov K.V."/>
            <person name="Slusarev G.S."/>
            <person name="Nikitin M.A."/>
            <person name="Logacheva M.D."/>
            <person name="Penin A."/>
            <person name="Aleoshin V."/>
            <person name="Panchin Y.V."/>
        </authorList>
    </citation>
    <scope>NUCLEOTIDE SEQUENCE [LARGE SCALE GENOMIC DNA]</scope>
    <source>
        <strain evidence="3">Intl2013</strain>
        <tissue evidence="3">Whole animal</tissue>
    </source>
</reference>
<dbReference type="InterPro" id="IPR015943">
    <property type="entry name" value="WD40/YVTN_repeat-like_dom_sf"/>
</dbReference>
<evidence type="ECO:0000259" key="2">
    <source>
        <dbReference type="Pfam" id="PF24817"/>
    </source>
</evidence>
<dbReference type="GO" id="GO:0043596">
    <property type="term" value="C:nuclear replication fork"/>
    <property type="evidence" value="ECO:0007669"/>
    <property type="project" value="TreeGrafter"/>
</dbReference>
<accession>A0A177AWP8</accession>
<dbReference type="PANTHER" id="PTHR19932">
    <property type="entry name" value="WD REPEAT AND HMG-BOX DNA BINDING PROTEIN"/>
    <property type="match status" value="1"/>
</dbReference>
<protein>
    <submittedName>
        <fullName evidence="3">Acidic nucleoplasmic DNA-binding protein 1</fullName>
    </submittedName>
</protein>
<dbReference type="GO" id="GO:0006261">
    <property type="term" value="P:DNA-templated DNA replication"/>
    <property type="evidence" value="ECO:0007669"/>
    <property type="project" value="TreeGrafter"/>
</dbReference>
<keyword evidence="4" id="KW-1185">Reference proteome</keyword>
<sequence>MFCAEKKYCHDIGYTHLDVCPSENFFMTSGIEGDIRVWKSFDDETPESYRGGECVTCVACGEDTMYIGCSDGVVSSREISTGLSYKTIVEFSDAPTDITLSKSGTLLATGSRNFKIILVNLENMQQYTFDDCNGAVLSLCFSLDDLHMAATSCDGFCRIWKVGQFNDFKSFQLVKLIHNVVEKINSFSKFTSICGMSWNNNNKEIVIPVKSKLCVYSFIERFDTNDLDEMNPTEFVDELKCNTSKILSSCIFFDSFKKIVAISTEGDAFIWNFLSGKFIQKILNPNSAGLVCCTRFNSSINQIIMTTMTGHMNSFNLCGFKDEVINADSSNIPLYDDTIFKRKLHFSDSDCSMDVEEPVKRVKYSSDINEYVEKLDCNHICDINVNTKKKTIRIGSTELVDGSQYMVWNWIGTVRRYVTKVSEGVDENLKNSADPFISVEFREKSHNHSLQISDLADYTMSALSSTVCVVASGDESNSILKCCAYKSWDQCKNSKIEMHPGEIITNVAASDRFIAYTTNKNLLHFYSIGLNSIVAPIYVPGVIIFTVASSITTNLKPTKLVLITDVSDPINCHRMYEMFIYKVDVYSVNLVEKSHLPLNNDVEIDWIGFSMEGNLFFVNSDGYLFNYIDGIWSLLFNINRTCRKGEKFWIIAIFEEKSQVRAILCKNGTKYPPSRAITLPIVETIPFYQSEICDNEKQENLLSNSYLICNAIPILNLKKSAIIMRRFAFCAKSGYLVRALENVYLMKTEKELNLALKYANHVSQPLFKRIQHFINSLKSNLANLNDSQLTKFENIFNQSSKHIKPINNKTKFNIGTPSQPQKILQNNPIENKNTESQNLDKFNDWMKKNLNDLEKEFNLKENDDGFMLKAICKYKKSTQ</sequence>
<evidence type="ECO:0000313" key="4">
    <source>
        <dbReference type="Proteomes" id="UP000078046"/>
    </source>
</evidence>
<dbReference type="EMBL" id="LWCA01000930">
    <property type="protein sequence ID" value="OAF66447.1"/>
    <property type="molecule type" value="Genomic_DNA"/>
</dbReference>
<dbReference type="OrthoDB" id="427368at2759"/>
<dbReference type="InterPro" id="IPR057646">
    <property type="entry name" value="WD40_WDHD1_1st"/>
</dbReference>
<dbReference type="Pfam" id="PF12341">
    <property type="entry name" value="Mcl1_mid"/>
    <property type="match status" value="1"/>
</dbReference>
<keyword evidence="3" id="KW-0238">DNA-binding</keyword>
<dbReference type="InterPro" id="IPR022100">
    <property type="entry name" value="WDHD1/CFT4_beta-prop_2nd"/>
</dbReference>
<dbReference type="GO" id="GO:0003682">
    <property type="term" value="F:chromatin binding"/>
    <property type="evidence" value="ECO:0007669"/>
    <property type="project" value="TreeGrafter"/>
</dbReference>
<dbReference type="Proteomes" id="UP000078046">
    <property type="component" value="Unassembled WGS sequence"/>
</dbReference>
<dbReference type="GO" id="GO:0006281">
    <property type="term" value="P:DNA repair"/>
    <property type="evidence" value="ECO:0007669"/>
    <property type="project" value="TreeGrafter"/>
</dbReference>
<dbReference type="InterPro" id="IPR001680">
    <property type="entry name" value="WD40_rpt"/>
</dbReference>
<dbReference type="SUPFAM" id="SSF50978">
    <property type="entry name" value="WD40 repeat-like"/>
    <property type="match status" value="1"/>
</dbReference>
<dbReference type="Pfam" id="PF24817">
    <property type="entry name" value="WD40_WDHD1_1st"/>
    <property type="match status" value="1"/>
</dbReference>
<evidence type="ECO:0000313" key="3">
    <source>
        <dbReference type="EMBL" id="OAF66447.1"/>
    </source>
</evidence>
<feature type="domain" description="WDHD1 first WD40" evidence="2">
    <location>
        <begin position="7"/>
        <end position="313"/>
    </location>
</feature>